<feature type="compositionally biased region" description="Polar residues" evidence="10">
    <location>
        <begin position="1"/>
        <end position="11"/>
    </location>
</feature>
<gene>
    <name evidence="12" type="ORF">K458DRAFT_169907</name>
</gene>
<keyword evidence="7" id="KW-0804">Transcription</keyword>
<reference evidence="12" key="1">
    <citation type="journal article" date="2020" name="Stud. Mycol.">
        <title>101 Dothideomycetes genomes: a test case for predicting lifestyles and emergence of pathogens.</title>
        <authorList>
            <person name="Haridas S."/>
            <person name="Albert R."/>
            <person name="Binder M."/>
            <person name="Bloem J."/>
            <person name="Labutti K."/>
            <person name="Salamov A."/>
            <person name="Andreopoulos B."/>
            <person name="Baker S."/>
            <person name="Barry K."/>
            <person name="Bills G."/>
            <person name="Bluhm B."/>
            <person name="Cannon C."/>
            <person name="Castanera R."/>
            <person name="Culley D."/>
            <person name="Daum C."/>
            <person name="Ezra D."/>
            <person name="Gonzalez J."/>
            <person name="Henrissat B."/>
            <person name="Kuo A."/>
            <person name="Liang C."/>
            <person name="Lipzen A."/>
            <person name="Lutzoni F."/>
            <person name="Magnuson J."/>
            <person name="Mondo S."/>
            <person name="Nolan M."/>
            <person name="Ohm R."/>
            <person name="Pangilinan J."/>
            <person name="Park H.-J."/>
            <person name="Ramirez L."/>
            <person name="Alfaro M."/>
            <person name="Sun H."/>
            <person name="Tritt A."/>
            <person name="Yoshinaga Y."/>
            <person name="Zwiers L.-H."/>
            <person name="Turgeon B."/>
            <person name="Goodwin S."/>
            <person name="Spatafora J."/>
            <person name="Crous P."/>
            <person name="Grigoriev I."/>
        </authorList>
    </citation>
    <scope>NUCLEOTIDE SEQUENCE</scope>
    <source>
        <strain evidence="12">CBS 122367</strain>
    </source>
</reference>
<keyword evidence="4 9" id="KW-0863">Zinc-finger</keyword>
<feature type="region of interest" description="Disordered" evidence="10">
    <location>
        <begin position="531"/>
        <end position="684"/>
    </location>
</feature>
<dbReference type="GO" id="GO:0008270">
    <property type="term" value="F:zinc ion binding"/>
    <property type="evidence" value="ECO:0007669"/>
    <property type="project" value="UniProtKB-KW"/>
</dbReference>
<dbReference type="Gene3D" id="3.30.160.60">
    <property type="entry name" value="Classic Zinc Finger"/>
    <property type="match status" value="2"/>
</dbReference>
<evidence type="ECO:0000256" key="7">
    <source>
        <dbReference type="ARBA" id="ARBA00023163"/>
    </source>
</evidence>
<feature type="compositionally biased region" description="Low complexity" evidence="10">
    <location>
        <begin position="245"/>
        <end position="261"/>
    </location>
</feature>
<feature type="region of interest" description="Disordered" evidence="10">
    <location>
        <begin position="308"/>
        <end position="515"/>
    </location>
</feature>
<dbReference type="OrthoDB" id="624345at2759"/>
<protein>
    <recommendedName>
        <fullName evidence="11">C2H2-type domain-containing protein</fullName>
    </recommendedName>
</protein>
<evidence type="ECO:0000256" key="2">
    <source>
        <dbReference type="ARBA" id="ARBA00022723"/>
    </source>
</evidence>
<dbReference type="PANTHER" id="PTHR23235">
    <property type="entry name" value="KRUEPPEL-LIKE TRANSCRIPTION FACTOR"/>
    <property type="match status" value="1"/>
</dbReference>
<dbReference type="InterPro" id="IPR036236">
    <property type="entry name" value="Znf_C2H2_sf"/>
</dbReference>
<evidence type="ECO:0000256" key="3">
    <source>
        <dbReference type="ARBA" id="ARBA00022737"/>
    </source>
</evidence>
<feature type="compositionally biased region" description="Polar residues" evidence="10">
    <location>
        <begin position="73"/>
        <end position="85"/>
    </location>
</feature>
<feature type="compositionally biased region" description="Pro residues" evidence="10">
    <location>
        <begin position="473"/>
        <end position="482"/>
    </location>
</feature>
<evidence type="ECO:0000256" key="9">
    <source>
        <dbReference type="PROSITE-ProRule" id="PRU00042"/>
    </source>
</evidence>
<feature type="compositionally biased region" description="Polar residues" evidence="10">
    <location>
        <begin position="544"/>
        <end position="554"/>
    </location>
</feature>
<feature type="compositionally biased region" description="Basic and acidic residues" evidence="10">
    <location>
        <begin position="407"/>
        <end position="420"/>
    </location>
</feature>
<dbReference type="GO" id="GO:0000981">
    <property type="term" value="F:DNA-binding transcription factor activity, RNA polymerase II-specific"/>
    <property type="evidence" value="ECO:0007669"/>
    <property type="project" value="TreeGrafter"/>
</dbReference>
<feature type="compositionally biased region" description="Pro residues" evidence="10">
    <location>
        <begin position="368"/>
        <end position="380"/>
    </location>
</feature>
<keyword evidence="5" id="KW-0862">Zinc</keyword>
<feature type="compositionally biased region" description="Polar residues" evidence="10">
    <location>
        <begin position="450"/>
        <end position="462"/>
    </location>
</feature>
<keyword evidence="13" id="KW-1185">Reference proteome</keyword>
<feature type="domain" description="C2H2-type" evidence="11">
    <location>
        <begin position="170"/>
        <end position="197"/>
    </location>
</feature>
<organism evidence="12 13">
    <name type="scientific">Lentithecium fluviatile CBS 122367</name>
    <dbReference type="NCBI Taxonomy" id="1168545"/>
    <lineage>
        <taxon>Eukaryota</taxon>
        <taxon>Fungi</taxon>
        <taxon>Dikarya</taxon>
        <taxon>Ascomycota</taxon>
        <taxon>Pezizomycotina</taxon>
        <taxon>Dothideomycetes</taxon>
        <taxon>Pleosporomycetidae</taxon>
        <taxon>Pleosporales</taxon>
        <taxon>Massarineae</taxon>
        <taxon>Lentitheciaceae</taxon>
        <taxon>Lentithecium</taxon>
    </lineage>
</organism>
<feature type="region of interest" description="Disordered" evidence="10">
    <location>
        <begin position="198"/>
        <end position="275"/>
    </location>
</feature>
<dbReference type="EMBL" id="MU005574">
    <property type="protein sequence ID" value="KAF2687761.1"/>
    <property type="molecule type" value="Genomic_DNA"/>
</dbReference>
<dbReference type="GO" id="GO:0005634">
    <property type="term" value="C:nucleus"/>
    <property type="evidence" value="ECO:0007669"/>
    <property type="project" value="UniProtKB-SubCell"/>
</dbReference>
<feature type="compositionally biased region" description="Low complexity" evidence="10">
    <location>
        <begin position="312"/>
        <end position="329"/>
    </location>
</feature>
<keyword evidence="2" id="KW-0479">Metal-binding</keyword>
<feature type="compositionally biased region" description="Acidic residues" evidence="10">
    <location>
        <begin position="109"/>
        <end position="123"/>
    </location>
</feature>
<dbReference type="GO" id="GO:0000978">
    <property type="term" value="F:RNA polymerase II cis-regulatory region sequence-specific DNA binding"/>
    <property type="evidence" value="ECO:0007669"/>
    <property type="project" value="TreeGrafter"/>
</dbReference>
<feature type="region of interest" description="Disordered" evidence="10">
    <location>
        <begin position="1"/>
        <end position="136"/>
    </location>
</feature>
<evidence type="ECO:0000313" key="13">
    <source>
        <dbReference type="Proteomes" id="UP000799291"/>
    </source>
</evidence>
<keyword evidence="3" id="KW-0677">Repeat</keyword>
<evidence type="ECO:0000256" key="1">
    <source>
        <dbReference type="ARBA" id="ARBA00004123"/>
    </source>
</evidence>
<sequence length="750" mass="81611">MSTFQAVNTTLTVPEPPPSRPGEETTPTTPRPNSRFFIESQQTDDPRAEDPSAKTPTRNSFGGLAGQRPLPTSPFTPSHDVSTPPSRLIRESSHRSSQSVGSQDVEMGGGDEESADVSDDESVNSDAKTTSKKKKGQRFFCTDFPPCHLSFTRSEHLARHIRKHTGERPFQCHCSRRFSRLDNLRQHAQTVHVNEDIPGDSLAATGTRFQRQIRTDRVRPPANRSRASTLGSTGGHSRGHSRNLSASSITSTASSISVSQSPDVRRRPPPLAMANDGAARARLSLNTLDTYNPPLMGSPGPQIIDYNAQSNGATTPTSATFSTATGSPSRFGSAMQSPVSSASRPVSWGGAAPNGRRLSVPSSGNPFSGPPGQYPPPFITPLPSSTSTTFSGQSSIYASPTVSNFPESRRESNAEADWRRRTWHPGTYAGPRPATSGLGYYQTPDAPRPSFTSQPAASQTTRLPGIESFDHAPPLPPLPRRQPSPMQIDAPVRPAPARPVTYHAPTDLPSIMKHEKRTSISWDTTLQKGITNLDIASPNPPREQWSQYRNSPGQPTAARPTTAPHSSYLEQQQPSHSPRPIQFPSAEPNRTSQEPPTTPRKNKRQAWYNGPLGNPAQAQPLQTTQRTSPEDSSSSEGVPTPSNSSMTEYHPAIVHSNGYIEPHPQGAPVEDNKPSPRTSIMDRPHPIHSQYQQFHNHSLHSAAYRPLREPERRPVSFGQPLPEPPANDMRRLEALVAVATGERQAVGNRP</sequence>
<evidence type="ECO:0000256" key="6">
    <source>
        <dbReference type="ARBA" id="ARBA00023015"/>
    </source>
</evidence>
<keyword evidence="6" id="KW-0805">Transcription regulation</keyword>
<dbReference type="Proteomes" id="UP000799291">
    <property type="component" value="Unassembled WGS sequence"/>
</dbReference>
<feature type="compositionally biased region" description="Polar residues" evidence="10">
    <location>
        <begin position="334"/>
        <end position="344"/>
    </location>
</feature>
<comment type="subcellular location">
    <subcellularLocation>
        <location evidence="1">Nucleus</location>
    </subcellularLocation>
</comment>
<dbReference type="FunFam" id="3.30.160.60:FF:000758">
    <property type="entry name" value="C2H2 transcription factor, putative"/>
    <property type="match status" value="1"/>
</dbReference>
<evidence type="ECO:0000313" key="12">
    <source>
        <dbReference type="EMBL" id="KAF2687761.1"/>
    </source>
</evidence>
<evidence type="ECO:0000259" key="11">
    <source>
        <dbReference type="PROSITE" id="PS50157"/>
    </source>
</evidence>
<accession>A0A6G1JC20</accession>
<dbReference type="FunFam" id="3.30.160.60:FF:000606">
    <property type="entry name" value="C2H2 transcription factor, putative"/>
    <property type="match status" value="1"/>
</dbReference>
<feature type="compositionally biased region" description="Polar residues" evidence="10">
    <location>
        <begin position="563"/>
        <end position="576"/>
    </location>
</feature>
<dbReference type="InterPro" id="IPR013087">
    <property type="entry name" value="Znf_C2H2_type"/>
</dbReference>
<evidence type="ECO:0000256" key="4">
    <source>
        <dbReference type="ARBA" id="ARBA00022771"/>
    </source>
</evidence>
<dbReference type="PANTHER" id="PTHR23235:SF127">
    <property type="entry name" value="TRANSCRIPTION FACTOR, PUTATIVE (AFU_ORTHOLOGUE AFUA_3G09820)-RELATED"/>
    <property type="match status" value="1"/>
</dbReference>
<dbReference type="PROSITE" id="PS50157">
    <property type="entry name" value="ZINC_FINGER_C2H2_2"/>
    <property type="match status" value="2"/>
</dbReference>
<feature type="compositionally biased region" description="Polar residues" evidence="10">
    <location>
        <begin position="616"/>
        <end position="647"/>
    </location>
</feature>
<dbReference type="SUPFAM" id="SSF57667">
    <property type="entry name" value="beta-beta-alpha zinc fingers"/>
    <property type="match status" value="1"/>
</dbReference>
<feature type="compositionally biased region" description="Basic and acidic residues" evidence="10">
    <location>
        <begin position="670"/>
        <end position="684"/>
    </location>
</feature>
<proteinExistence type="predicted"/>
<feature type="compositionally biased region" description="Low complexity" evidence="10">
    <location>
        <begin position="381"/>
        <end position="395"/>
    </location>
</feature>
<evidence type="ECO:0000256" key="10">
    <source>
        <dbReference type="SAM" id="MobiDB-lite"/>
    </source>
</evidence>
<feature type="region of interest" description="Disordered" evidence="10">
    <location>
        <begin position="707"/>
        <end position="728"/>
    </location>
</feature>
<evidence type="ECO:0000256" key="8">
    <source>
        <dbReference type="ARBA" id="ARBA00023242"/>
    </source>
</evidence>
<dbReference type="GO" id="GO:0051701">
    <property type="term" value="P:biological process involved in interaction with host"/>
    <property type="evidence" value="ECO:0007669"/>
    <property type="project" value="UniProtKB-ARBA"/>
</dbReference>
<name>A0A6G1JC20_9PLEO</name>
<feature type="compositionally biased region" description="Polar residues" evidence="10">
    <location>
        <begin position="396"/>
        <end position="406"/>
    </location>
</feature>
<feature type="domain" description="C2H2-type" evidence="11">
    <location>
        <begin position="139"/>
        <end position="169"/>
    </location>
</feature>
<keyword evidence="8" id="KW-0539">Nucleus</keyword>
<dbReference type="AlphaFoldDB" id="A0A6G1JC20"/>
<evidence type="ECO:0000256" key="5">
    <source>
        <dbReference type="ARBA" id="ARBA00022833"/>
    </source>
</evidence>